<dbReference type="Gene3D" id="1.10.357.10">
    <property type="entry name" value="Tetracycline Repressor, domain 2"/>
    <property type="match status" value="1"/>
</dbReference>
<dbReference type="Pfam" id="PF00440">
    <property type="entry name" value="TetR_N"/>
    <property type="match status" value="1"/>
</dbReference>
<dbReference type="PANTHER" id="PTHR30055">
    <property type="entry name" value="HTH-TYPE TRANSCRIPTIONAL REGULATOR RUTR"/>
    <property type="match status" value="1"/>
</dbReference>
<evidence type="ECO:0000256" key="4">
    <source>
        <dbReference type="PROSITE-ProRule" id="PRU00335"/>
    </source>
</evidence>
<organism evidence="6 7">
    <name type="scientific">Actinoallomurus oryzae</name>
    <dbReference type="NCBI Taxonomy" id="502180"/>
    <lineage>
        <taxon>Bacteria</taxon>
        <taxon>Bacillati</taxon>
        <taxon>Actinomycetota</taxon>
        <taxon>Actinomycetes</taxon>
        <taxon>Streptosporangiales</taxon>
        <taxon>Thermomonosporaceae</taxon>
        <taxon>Actinoallomurus</taxon>
    </lineage>
</organism>
<dbReference type="Gene3D" id="1.10.10.60">
    <property type="entry name" value="Homeodomain-like"/>
    <property type="match status" value="1"/>
</dbReference>
<proteinExistence type="predicted"/>
<gene>
    <name evidence="6" type="ORF">GCM10023191_015180</name>
</gene>
<accession>A0ABP8PJE3</accession>
<reference evidence="7" key="1">
    <citation type="journal article" date="2019" name="Int. J. Syst. Evol. Microbiol.">
        <title>The Global Catalogue of Microorganisms (GCM) 10K type strain sequencing project: providing services to taxonomists for standard genome sequencing and annotation.</title>
        <authorList>
            <consortium name="The Broad Institute Genomics Platform"/>
            <consortium name="The Broad Institute Genome Sequencing Center for Infectious Disease"/>
            <person name="Wu L."/>
            <person name="Ma J."/>
        </authorList>
    </citation>
    <scope>NUCLEOTIDE SEQUENCE [LARGE SCALE GENOMIC DNA]</scope>
    <source>
        <strain evidence="7">JCM 17933</strain>
    </source>
</reference>
<feature type="DNA-binding region" description="H-T-H motif" evidence="4">
    <location>
        <begin position="35"/>
        <end position="54"/>
    </location>
</feature>
<dbReference type="InterPro" id="IPR050109">
    <property type="entry name" value="HTH-type_TetR-like_transc_reg"/>
</dbReference>
<evidence type="ECO:0000313" key="6">
    <source>
        <dbReference type="EMBL" id="GAA4487401.1"/>
    </source>
</evidence>
<keyword evidence="3" id="KW-0804">Transcription</keyword>
<dbReference type="PANTHER" id="PTHR30055:SF234">
    <property type="entry name" value="HTH-TYPE TRANSCRIPTIONAL REGULATOR BETI"/>
    <property type="match status" value="1"/>
</dbReference>
<evidence type="ECO:0000259" key="5">
    <source>
        <dbReference type="PROSITE" id="PS50977"/>
    </source>
</evidence>
<protein>
    <submittedName>
        <fullName evidence="6">TetR/AcrR family transcriptional regulator</fullName>
    </submittedName>
</protein>
<dbReference type="EMBL" id="BAABHF010000012">
    <property type="protein sequence ID" value="GAA4487401.1"/>
    <property type="molecule type" value="Genomic_DNA"/>
</dbReference>
<dbReference type="InterPro" id="IPR001647">
    <property type="entry name" value="HTH_TetR"/>
</dbReference>
<evidence type="ECO:0000256" key="1">
    <source>
        <dbReference type="ARBA" id="ARBA00023015"/>
    </source>
</evidence>
<evidence type="ECO:0000256" key="3">
    <source>
        <dbReference type="ARBA" id="ARBA00023163"/>
    </source>
</evidence>
<evidence type="ECO:0000256" key="2">
    <source>
        <dbReference type="ARBA" id="ARBA00023125"/>
    </source>
</evidence>
<dbReference type="SUPFAM" id="SSF46689">
    <property type="entry name" value="Homeodomain-like"/>
    <property type="match status" value="1"/>
</dbReference>
<evidence type="ECO:0000313" key="7">
    <source>
        <dbReference type="Proteomes" id="UP001500503"/>
    </source>
</evidence>
<dbReference type="PROSITE" id="PS50977">
    <property type="entry name" value="HTH_TETR_2"/>
    <property type="match status" value="1"/>
</dbReference>
<keyword evidence="2 4" id="KW-0238">DNA-binding</keyword>
<name>A0ABP8PJE3_9ACTN</name>
<dbReference type="Pfam" id="PF17754">
    <property type="entry name" value="TetR_C_14"/>
    <property type="match status" value="1"/>
</dbReference>
<dbReference type="RefSeq" id="WP_345459107.1">
    <property type="nucleotide sequence ID" value="NZ_BAABHF010000012.1"/>
</dbReference>
<comment type="caution">
    <text evidence="6">The sequence shown here is derived from an EMBL/GenBank/DDBJ whole genome shotgun (WGS) entry which is preliminary data.</text>
</comment>
<keyword evidence="1" id="KW-0805">Transcription regulation</keyword>
<feature type="domain" description="HTH tetR-type" evidence="5">
    <location>
        <begin position="12"/>
        <end position="72"/>
    </location>
</feature>
<sequence>MPTTGRRERKKAQTRRALSEAALRLFCEHGYDGVTVAQIADEADVSVATLFAHVPDGKEALIFDDGAERHTWLVAAVRDRPPGRSVLEALRRCMAARGPFTDDLSPELRRKRDLIVGTPALREYSRKLWIAGERVLAEAIAAESGRDSSDMTVRALARYVLEIPELAGAESDPLAALNAIFALLESGWPEPSNKAGQRH</sequence>
<dbReference type="InterPro" id="IPR041347">
    <property type="entry name" value="MftR_C"/>
</dbReference>
<keyword evidence="7" id="KW-1185">Reference proteome</keyword>
<dbReference type="InterPro" id="IPR009057">
    <property type="entry name" value="Homeodomain-like_sf"/>
</dbReference>
<dbReference type="Proteomes" id="UP001500503">
    <property type="component" value="Unassembled WGS sequence"/>
</dbReference>